<evidence type="ECO:0000313" key="4">
    <source>
        <dbReference type="Proteomes" id="UP000280960"/>
    </source>
</evidence>
<dbReference type="GO" id="GO:0004812">
    <property type="term" value="F:aminoacyl-tRNA ligase activity"/>
    <property type="evidence" value="ECO:0007669"/>
    <property type="project" value="UniProtKB-KW"/>
</dbReference>
<dbReference type="PANTHER" id="PTHR31423:SF3">
    <property type="entry name" value="PROLYL-TRNA SYNTHETASE ASSOCIATED DOMAIN-CONTAINING PROTEIN 1-RELATED"/>
    <property type="match status" value="1"/>
</dbReference>
<sequence>MITPEEKRVLDVLEELNIPYTRMEHIPVYTIEEFEKIGNMPKSVCKNLFVRNQKGDRHYLIILENSKRADLGKVAEQIGSGKLSFASEKRLEKYLGLKPGSVSPFGLINDSQKEVRVVIDRDLESIGEVSFHPNINTATLTISYRDFEKYLAWCKNKVVYVQI</sequence>
<gene>
    <name evidence="3" type="ORF">D2962_02980</name>
</gene>
<proteinExistence type="inferred from homology"/>
<keyword evidence="3" id="KW-0030">Aminoacyl-tRNA synthetase</keyword>
<dbReference type="SUPFAM" id="SSF55826">
    <property type="entry name" value="YbaK/ProRS associated domain"/>
    <property type="match status" value="1"/>
</dbReference>
<dbReference type="InterPro" id="IPR040285">
    <property type="entry name" value="ProX/PRXD1"/>
</dbReference>
<protein>
    <submittedName>
        <fullName evidence="3">Prolyl-tRNA synthetase associated domain-containing protein</fullName>
    </submittedName>
</protein>
<dbReference type="InterPro" id="IPR007214">
    <property type="entry name" value="YbaK/aa-tRNA-synth-assoc-dom"/>
</dbReference>
<organism evidence="3 4">
    <name type="scientific">Biomaibacter acetigenes</name>
    <dbReference type="NCBI Taxonomy" id="2316383"/>
    <lineage>
        <taxon>Bacteria</taxon>
        <taxon>Bacillati</taxon>
        <taxon>Bacillota</taxon>
        <taxon>Clostridia</taxon>
        <taxon>Thermosediminibacterales</taxon>
        <taxon>Tepidanaerobacteraceae</taxon>
        <taxon>Biomaibacter</taxon>
    </lineage>
</organism>
<keyword evidence="4" id="KW-1185">Reference proteome</keyword>
<evidence type="ECO:0000313" key="3">
    <source>
        <dbReference type="EMBL" id="AYO29705.1"/>
    </source>
</evidence>
<dbReference type="Gene3D" id="3.90.960.10">
    <property type="entry name" value="YbaK/aminoacyl-tRNA synthetase-associated domain"/>
    <property type="match status" value="1"/>
</dbReference>
<reference evidence="3 4" key="1">
    <citation type="submission" date="2018-10" db="EMBL/GenBank/DDBJ databases">
        <authorList>
            <person name="Zhang X."/>
        </authorList>
    </citation>
    <scope>NUCLEOTIDE SEQUENCE [LARGE SCALE GENOMIC DNA]</scope>
    <source>
        <strain evidence="3 4">SK-G1</strain>
    </source>
</reference>
<dbReference type="FunFam" id="3.90.960.10:FF:000005">
    <property type="entry name" value="Putative prolyl-tRNA synthetase"/>
    <property type="match status" value="1"/>
</dbReference>
<dbReference type="KEGG" id="bacg:D2962_02980"/>
<keyword evidence="3" id="KW-0436">Ligase</keyword>
<evidence type="ECO:0000259" key="2">
    <source>
        <dbReference type="Pfam" id="PF04073"/>
    </source>
</evidence>
<comment type="similarity">
    <text evidence="1">Belongs to the PRORSD1 family.</text>
</comment>
<dbReference type="GO" id="GO:0002161">
    <property type="term" value="F:aminoacyl-tRNA deacylase activity"/>
    <property type="evidence" value="ECO:0007669"/>
    <property type="project" value="InterPro"/>
</dbReference>
<evidence type="ECO:0000256" key="1">
    <source>
        <dbReference type="ARBA" id="ARBA00010201"/>
    </source>
</evidence>
<accession>A0A3G2R312</accession>
<dbReference type="EMBL" id="CP033169">
    <property type="protein sequence ID" value="AYO29705.1"/>
    <property type="molecule type" value="Genomic_DNA"/>
</dbReference>
<dbReference type="Proteomes" id="UP000280960">
    <property type="component" value="Chromosome"/>
</dbReference>
<dbReference type="InterPro" id="IPR036754">
    <property type="entry name" value="YbaK/aa-tRNA-synt-asso_dom_sf"/>
</dbReference>
<feature type="domain" description="YbaK/aminoacyl-tRNA synthetase-associated" evidence="2">
    <location>
        <begin position="27"/>
        <end position="149"/>
    </location>
</feature>
<name>A0A3G2R312_9FIRM</name>
<dbReference type="PANTHER" id="PTHR31423">
    <property type="entry name" value="YBAK DOMAIN-CONTAINING PROTEIN"/>
    <property type="match status" value="1"/>
</dbReference>
<dbReference type="CDD" id="cd04335">
    <property type="entry name" value="PrdX_deacylase"/>
    <property type="match status" value="1"/>
</dbReference>
<dbReference type="AlphaFoldDB" id="A0A3G2R312"/>
<dbReference type="Pfam" id="PF04073">
    <property type="entry name" value="tRNA_edit"/>
    <property type="match status" value="1"/>
</dbReference>